<reference evidence="1 2" key="1">
    <citation type="journal article" date="2019" name="Nat. Ecol. Evol.">
        <title>Megaphylogeny resolves global patterns of mushroom evolution.</title>
        <authorList>
            <person name="Varga T."/>
            <person name="Krizsan K."/>
            <person name="Foldi C."/>
            <person name="Dima B."/>
            <person name="Sanchez-Garcia M."/>
            <person name="Sanchez-Ramirez S."/>
            <person name="Szollosi G.J."/>
            <person name="Szarkandi J.G."/>
            <person name="Papp V."/>
            <person name="Albert L."/>
            <person name="Andreopoulos W."/>
            <person name="Angelini C."/>
            <person name="Antonin V."/>
            <person name="Barry K.W."/>
            <person name="Bougher N.L."/>
            <person name="Buchanan P."/>
            <person name="Buyck B."/>
            <person name="Bense V."/>
            <person name="Catcheside P."/>
            <person name="Chovatia M."/>
            <person name="Cooper J."/>
            <person name="Damon W."/>
            <person name="Desjardin D."/>
            <person name="Finy P."/>
            <person name="Geml J."/>
            <person name="Haridas S."/>
            <person name="Hughes K."/>
            <person name="Justo A."/>
            <person name="Karasinski D."/>
            <person name="Kautmanova I."/>
            <person name="Kiss B."/>
            <person name="Kocsube S."/>
            <person name="Kotiranta H."/>
            <person name="LaButti K.M."/>
            <person name="Lechner B.E."/>
            <person name="Liimatainen K."/>
            <person name="Lipzen A."/>
            <person name="Lukacs Z."/>
            <person name="Mihaltcheva S."/>
            <person name="Morgado L.N."/>
            <person name="Niskanen T."/>
            <person name="Noordeloos M.E."/>
            <person name="Ohm R.A."/>
            <person name="Ortiz-Santana B."/>
            <person name="Ovrebo C."/>
            <person name="Racz N."/>
            <person name="Riley R."/>
            <person name="Savchenko A."/>
            <person name="Shiryaev A."/>
            <person name="Soop K."/>
            <person name="Spirin V."/>
            <person name="Szebenyi C."/>
            <person name="Tomsovsky M."/>
            <person name="Tulloss R.E."/>
            <person name="Uehling J."/>
            <person name="Grigoriev I.V."/>
            <person name="Vagvolgyi C."/>
            <person name="Papp T."/>
            <person name="Martin F.M."/>
            <person name="Miettinen O."/>
            <person name="Hibbett D.S."/>
            <person name="Nagy L.G."/>
        </authorList>
    </citation>
    <scope>NUCLEOTIDE SEQUENCE [LARGE SCALE GENOMIC DNA]</scope>
    <source>
        <strain evidence="1 2">NL-1719</strain>
    </source>
</reference>
<protein>
    <submittedName>
        <fullName evidence="1">Uncharacterized protein</fullName>
    </submittedName>
</protein>
<keyword evidence="2" id="KW-1185">Reference proteome</keyword>
<evidence type="ECO:0000313" key="2">
    <source>
        <dbReference type="Proteomes" id="UP000308600"/>
    </source>
</evidence>
<dbReference type="Proteomes" id="UP000308600">
    <property type="component" value="Unassembled WGS sequence"/>
</dbReference>
<gene>
    <name evidence="1" type="ORF">BDN72DRAFT_898747</name>
</gene>
<accession>A0ACD3APJ3</accession>
<sequence>MAMAAVDRLRVAPVRAEWIWFGFENSPTYIFAQRKETQETLSACAPVSAGSAVVLYTIYHVTDIIHSLSFSRSLLLVSFTLSISVIVLSLSLAFGLILDLDFWSRSLDTV</sequence>
<name>A0ACD3APJ3_9AGAR</name>
<dbReference type="EMBL" id="ML208369">
    <property type="protein sequence ID" value="TFK67720.1"/>
    <property type="molecule type" value="Genomic_DNA"/>
</dbReference>
<proteinExistence type="predicted"/>
<organism evidence="1 2">
    <name type="scientific">Pluteus cervinus</name>
    <dbReference type="NCBI Taxonomy" id="181527"/>
    <lineage>
        <taxon>Eukaryota</taxon>
        <taxon>Fungi</taxon>
        <taxon>Dikarya</taxon>
        <taxon>Basidiomycota</taxon>
        <taxon>Agaricomycotina</taxon>
        <taxon>Agaricomycetes</taxon>
        <taxon>Agaricomycetidae</taxon>
        <taxon>Agaricales</taxon>
        <taxon>Pluteineae</taxon>
        <taxon>Pluteaceae</taxon>
        <taxon>Pluteus</taxon>
    </lineage>
</organism>
<evidence type="ECO:0000313" key="1">
    <source>
        <dbReference type="EMBL" id="TFK67720.1"/>
    </source>
</evidence>